<dbReference type="Pfam" id="PF00560">
    <property type="entry name" value="LRR_1"/>
    <property type="match status" value="4"/>
</dbReference>
<dbReference type="Pfam" id="PF08263">
    <property type="entry name" value="LRRNT_2"/>
    <property type="match status" value="1"/>
</dbReference>
<dbReference type="PANTHER" id="PTHR48063:SF16">
    <property type="entry name" value="LRR RECEPTOR-LIKE SERINE_THREONINE-PROTEIN KINASE GSO1"/>
    <property type="match status" value="1"/>
</dbReference>
<evidence type="ECO:0000256" key="7">
    <source>
        <dbReference type="ARBA" id="ARBA00023136"/>
    </source>
</evidence>
<organism evidence="11 12">
    <name type="scientific">Dipteronia sinensis</name>
    <dbReference type="NCBI Taxonomy" id="43782"/>
    <lineage>
        <taxon>Eukaryota</taxon>
        <taxon>Viridiplantae</taxon>
        <taxon>Streptophyta</taxon>
        <taxon>Embryophyta</taxon>
        <taxon>Tracheophyta</taxon>
        <taxon>Spermatophyta</taxon>
        <taxon>Magnoliopsida</taxon>
        <taxon>eudicotyledons</taxon>
        <taxon>Gunneridae</taxon>
        <taxon>Pentapetalae</taxon>
        <taxon>rosids</taxon>
        <taxon>malvids</taxon>
        <taxon>Sapindales</taxon>
        <taxon>Sapindaceae</taxon>
        <taxon>Hippocastanoideae</taxon>
        <taxon>Acereae</taxon>
        <taxon>Dipteronia</taxon>
    </lineage>
</organism>
<comment type="subcellular location">
    <subcellularLocation>
        <location evidence="1">Membrane</location>
        <topology evidence="1">Single-pass type I membrane protein</topology>
    </subcellularLocation>
</comment>
<dbReference type="InterPro" id="IPR032675">
    <property type="entry name" value="LRR_dom_sf"/>
</dbReference>
<evidence type="ECO:0000256" key="3">
    <source>
        <dbReference type="ARBA" id="ARBA00022692"/>
    </source>
</evidence>
<dbReference type="InterPro" id="IPR001611">
    <property type="entry name" value="Leu-rich_rpt"/>
</dbReference>
<keyword evidence="8" id="KW-0675">Receptor</keyword>
<keyword evidence="9" id="KW-0325">Glycoprotein</keyword>
<dbReference type="InterPro" id="IPR046956">
    <property type="entry name" value="RLP23-like"/>
</dbReference>
<keyword evidence="6" id="KW-1133">Transmembrane helix</keyword>
<dbReference type="AlphaFoldDB" id="A0AAE0ATD5"/>
<evidence type="ECO:0000256" key="8">
    <source>
        <dbReference type="ARBA" id="ARBA00023170"/>
    </source>
</evidence>
<gene>
    <name evidence="11" type="ORF">Dsin_010926</name>
</gene>
<dbReference type="PANTHER" id="PTHR48063">
    <property type="entry name" value="LRR RECEPTOR-LIKE KINASE"/>
    <property type="match status" value="1"/>
</dbReference>
<evidence type="ECO:0000256" key="4">
    <source>
        <dbReference type="ARBA" id="ARBA00022729"/>
    </source>
</evidence>
<name>A0AAE0ATD5_9ROSI</name>
<evidence type="ECO:0000313" key="12">
    <source>
        <dbReference type="Proteomes" id="UP001281410"/>
    </source>
</evidence>
<evidence type="ECO:0000256" key="1">
    <source>
        <dbReference type="ARBA" id="ARBA00004479"/>
    </source>
</evidence>
<dbReference type="Gene3D" id="3.80.10.10">
    <property type="entry name" value="Ribonuclease Inhibitor"/>
    <property type="match status" value="2"/>
</dbReference>
<dbReference type="InterPro" id="IPR013210">
    <property type="entry name" value="LRR_N_plant-typ"/>
</dbReference>
<evidence type="ECO:0000259" key="10">
    <source>
        <dbReference type="Pfam" id="PF08263"/>
    </source>
</evidence>
<evidence type="ECO:0000256" key="6">
    <source>
        <dbReference type="ARBA" id="ARBA00022989"/>
    </source>
</evidence>
<accession>A0AAE0ATD5</accession>
<dbReference type="GO" id="GO:0016020">
    <property type="term" value="C:membrane"/>
    <property type="evidence" value="ECO:0007669"/>
    <property type="project" value="UniProtKB-SubCell"/>
</dbReference>
<evidence type="ECO:0000256" key="5">
    <source>
        <dbReference type="ARBA" id="ARBA00022737"/>
    </source>
</evidence>
<evidence type="ECO:0000256" key="9">
    <source>
        <dbReference type="ARBA" id="ARBA00023180"/>
    </source>
</evidence>
<keyword evidence="12" id="KW-1185">Reference proteome</keyword>
<evidence type="ECO:0000313" key="11">
    <source>
        <dbReference type="EMBL" id="KAK3223901.1"/>
    </source>
</evidence>
<keyword evidence="2" id="KW-0433">Leucine-rich repeat</keyword>
<dbReference type="FunFam" id="3.80.10.10:FF:000400">
    <property type="entry name" value="Nuclear pore complex protein NUP107"/>
    <property type="match status" value="1"/>
</dbReference>
<sequence length="659" mass="73784">MICHSVETREVFDEVSPYWKERIIVPVIISLEKGVEAELEPVAVFHVEYAKARKCGAEKWRKPLAKFLRQPHFIVWDNGDLVPHEVMGGLKNYPGVCYLVVLHNLHTEHSISHFSLTGMVAALTNESATSKSVYFAHCTSEMIFITHLLAEEPEKLAGPLLVDTYGVSAVKAFYEMLSESCLSVQHPEENKPVAPVELCPILKMLYKILIKREFPSQAILQVLKDETMNDPRDRIAIAHTHVFYRPSLLGDQTFPSLYRIVDVRDVVYAHILAFEVPTARGIYCVVGRVSTSADTLMISRKCFPTLHLLGIGDCMELERKALIDFKSSLHDPKNQLSSWRGANCCQWRGITSDNQTGAVIAIYLHNPYARNNNLTQSLPEFLQGAEDCSGLNSPLPRLRYLKLSHNQFGGKFPEWLPQLHNLEVLHLHKNLFQGPIPPSLGTLGRLSGLDLGRNILNGTLPDRFGQLSKLEHLGLSSNNLIGMITEVHLSELSKLAALYLFGNSFEFNVRSIWVVPPFQVSVLYMGSCNLGPLFPHWLKCKRSSIPASIAEVQTLTVGDLSRNNLTGSIPLSIGNCMDLEALNLQHNNLSGEIPTSLGDLQQTDTASWEQQNLGKNPIIFKEFGYVGNSGSWKQQFDRTNSSVVWRNFSISGDTMLQTE</sequence>
<protein>
    <recommendedName>
        <fullName evidence="10">Leucine-rich repeat-containing N-terminal plant-type domain-containing protein</fullName>
    </recommendedName>
</protein>
<keyword evidence="5" id="KW-0677">Repeat</keyword>
<keyword evidence="4" id="KW-0732">Signal</keyword>
<dbReference type="EMBL" id="JANJYJ010000003">
    <property type="protein sequence ID" value="KAK3223901.1"/>
    <property type="molecule type" value="Genomic_DNA"/>
</dbReference>
<reference evidence="11" key="1">
    <citation type="journal article" date="2023" name="Plant J.">
        <title>Genome sequences and population genomics provide insights into the demographic history, inbreeding, and mutation load of two 'living fossil' tree species of Dipteronia.</title>
        <authorList>
            <person name="Feng Y."/>
            <person name="Comes H.P."/>
            <person name="Chen J."/>
            <person name="Zhu S."/>
            <person name="Lu R."/>
            <person name="Zhang X."/>
            <person name="Li P."/>
            <person name="Qiu J."/>
            <person name="Olsen K.M."/>
            <person name="Qiu Y."/>
        </authorList>
    </citation>
    <scope>NUCLEOTIDE SEQUENCE</scope>
    <source>
        <strain evidence="11">NBL</strain>
    </source>
</reference>
<evidence type="ECO:0000256" key="2">
    <source>
        <dbReference type="ARBA" id="ARBA00022614"/>
    </source>
</evidence>
<dbReference type="SUPFAM" id="SSF52058">
    <property type="entry name" value="L domain-like"/>
    <property type="match status" value="1"/>
</dbReference>
<comment type="caution">
    <text evidence="11">The sequence shown here is derived from an EMBL/GenBank/DDBJ whole genome shotgun (WGS) entry which is preliminary data.</text>
</comment>
<feature type="domain" description="Leucine-rich repeat-containing N-terminal plant-type" evidence="10">
    <location>
        <begin position="318"/>
        <end position="351"/>
    </location>
</feature>
<dbReference type="Proteomes" id="UP001281410">
    <property type="component" value="Unassembled WGS sequence"/>
</dbReference>
<keyword evidence="3" id="KW-0812">Transmembrane</keyword>
<keyword evidence="7" id="KW-0472">Membrane</keyword>
<proteinExistence type="predicted"/>